<feature type="compositionally biased region" description="Basic and acidic residues" evidence="3">
    <location>
        <begin position="103"/>
        <end position="112"/>
    </location>
</feature>
<evidence type="ECO:0000313" key="5">
    <source>
        <dbReference type="EMBL" id="KAK1741266.1"/>
    </source>
</evidence>
<dbReference type="EC" id="1.8.4.8" evidence="5"/>
<name>A0AAD9DBC3_9STRA</name>
<dbReference type="PANTHER" id="PTHR46509:SF1">
    <property type="entry name" value="PHOSPHOADENOSINE PHOSPHOSULFATE REDUCTASE"/>
    <property type="match status" value="1"/>
</dbReference>
<evidence type="ECO:0000256" key="1">
    <source>
        <dbReference type="ARBA" id="ARBA00009732"/>
    </source>
</evidence>
<evidence type="ECO:0000259" key="4">
    <source>
        <dbReference type="Pfam" id="PF01507"/>
    </source>
</evidence>
<feature type="region of interest" description="Disordered" evidence="3">
    <location>
        <begin position="95"/>
        <end position="117"/>
    </location>
</feature>
<dbReference type="Pfam" id="PF01507">
    <property type="entry name" value="PAPS_reduct"/>
    <property type="match status" value="1"/>
</dbReference>
<dbReference type="Proteomes" id="UP001224775">
    <property type="component" value="Unassembled WGS sequence"/>
</dbReference>
<dbReference type="EMBL" id="JATAAI010000013">
    <property type="protein sequence ID" value="KAK1741266.1"/>
    <property type="molecule type" value="Genomic_DNA"/>
</dbReference>
<dbReference type="SUPFAM" id="SSF52402">
    <property type="entry name" value="Adenine nucleotide alpha hydrolases-like"/>
    <property type="match status" value="1"/>
</dbReference>
<sequence length="169" mass="19178">MLEPMQQKLEEWDAVMWITGRRRSQGGERGKLDVLEFEPYPQGSDMSSAANSSPFHSSKGRWKLNPLAYWSYDQVWSCIRNNDVPYNPLLHNIGDEMTTSKPDNADEGERSGRFAGFGESNKECGLHVDFDFEAASDNKFDLEEEEEPEGAENVTCDIDKARQGECSEE</sequence>
<dbReference type="AlphaFoldDB" id="A0AAD9DBC3"/>
<dbReference type="GO" id="GO:0004604">
    <property type="term" value="F:phosphoadenylyl-sulfate reductase (thioredoxin) activity"/>
    <property type="evidence" value="ECO:0007669"/>
    <property type="project" value="UniProtKB-EC"/>
</dbReference>
<evidence type="ECO:0000313" key="6">
    <source>
        <dbReference type="Proteomes" id="UP001224775"/>
    </source>
</evidence>
<dbReference type="Gene3D" id="3.40.50.620">
    <property type="entry name" value="HUPs"/>
    <property type="match status" value="1"/>
</dbReference>
<keyword evidence="5" id="KW-0560">Oxidoreductase</keyword>
<dbReference type="GO" id="GO:0005737">
    <property type="term" value="C:cytoplasm"/>
    <property type="evidence" value="ECO:0007669"/>
    <property type="project" value="TreeGrafter"/>
</dbReference>
<gene>
    <name evidence="5" type="ORF">QTG54_007744</name>
</gene>
<dbReference type="PANTHER" id="PTHR46509">
    <property type="entry name" value="PHOSPHOADENOSINE PHOSPHOSULFATE REDUCTASE"/>
    <property type="match status" value="1"/>
</dbReference>
<accession>A0AAD9DBC3</accession>
<comment type="pathway">
    <text evidence="2">Sulfur metabolism; hydrogen sulfide biosynthesis; sulfite from sulfate.</text>
</comment>
<keyword evidence="6" id="KW-1185">Reference proteome</keyword>
<comment type="similarity">
    <text evidence="1">Belongs to the PAPS reductase family. CysH subfamily.</text>
</comment>
<reference evidence="5" key="1">
    <citation type="submission" date="2023-06" db="EMBL/GenBank/DDBJ databases">
        <title>Survivors Of The Sea: Transcriptome response of Skeletonema marinoi to long-term dormancy.</title>
        <authorList>
            <person name="Pinder M.I.M."/>
            <person name="Kourtchenko O."/>
            <person name="Robertson E.K."/>
            <person name="Larsson T."/>
            <person name="Maumus F."/>
            <person name="Osuna-Cruz C.M."/>
            <person name="Vancaester E."/>
            <person name="Stenow R."/>
            <person name="Vandepoele K."/>
            <person name="Ploug H."/>
            <person name="Bruchert V."/>
            <person name="Godhe A."/>
            <person name="Topel M."/>
        </authorList>
    </citation>
    <scope>NUCLEOTIDE SEQUENCE</scope>
    <source>
        <strain evidence="5">R05AC</strain>
    </source>
</reference>
<feature type="domain" description="Phosphoadenosine phosphosulphate reductase" evidence="4">
    <location>
        <begin position="2"/>
        <end position="100"/>
    </location>
</feature>
<feature type="compositionally biased region" description="Basic and acidic residues" evidence="3">
    <location>
        <begin position="157"/>
        <end position="169"/>
    </location>
</feature>
<proteinExistence type="inferred from homology"/>
<evidence type="ECO:0000256" key="2">
    <source>
        <dbReference type="ARBA" id="ARBA00024327"/>
    </source>
</evidence>
<dbReference type="GO" id="GO:0019379">
    <property type="term" value="P:sulfate assimilation, phosphoadenylyl sulfate reduction by phosphoadenylyl-sulfate reductase (thioredoxin)"/>
    <property type="evidence" value="ECO:0007669"/>
    <property type="project" value="TreeGrafter"/>
</dbReference>
<dbReference type="InterPro" id="IPR002500">
    <property type="entry name" value="PAPS_reduct_dom"/>
</dbReference>
<feature type="region of interest" description="Disordered" evidence="3">
    <location>
        <begin position="137"/>
        <end position="169"/>
    </location>
</feature>
<protein>
    <submittedName>
        <fullName evidence="5">Phosphoadenosine phosphosulfate reductase</fullName>
        <ecNumber evidence="5">1.8.4.8</ecNumber>
    </submittedName>
</protein>
<dbReference type="InterPro" id="IPR014729">
    <property type="entry name" value="Rossmann-like_a/b/a_fold"/>
</dbReference>
<organism evidence="5 6">
    <name type="scientific">Skeletonema marinoi</name>
    <dbReference type="NCBI Taxonomy" id="267567"/>
    <lineage>
        <taxon>Eukaryota</taxon>
        <taxon>Sar</taxon>
        <taxon>Stramenopiles</taxon>
        <taxon>Ochrophyta</taxon>
        <taxon>Bacillariophyta</taxon>
        <taxon>Coscinodiscophyceae</taxon>
        <taxon>Thalassiosirophycidae</taxon>
        <taxon>Thalassiosirales</taxon>
        <taxon>Skeletonemataceae</taxon>
        <taxon>Skeletonema</taxon>
        <taxon>Skeletonema marinoi-dohrnii complex</taxon>
    </lineage>
</organism>
<evidence type="ECO:0000256" key="3">
    <source>
        <dbReference type="SAM" id="MobiDB-lite"/>
    </source>
</evidence>
<comment type="caution">
    <text evidence="5">The sequence shown here is derived from an EMBL/GenBank/DDBJ whole genome shotgun (WGS) entry which is preliminary data.</text>
</comment>